<dbReference type="PRINTS" id="PR00368">
    <property type="entry name" value="FADPNR"/>
</dbReference>
<keyword evidence="7 12" id="KW-0274">FAD</keyword>
<dbReference type="FunFam" id="3.90.700.10:FF:000002">
    <property type="entry name" value="L-aspartate oxidase"/>
    <property type="match status" value="1"/>
</dbReference>
<evidence type="ECO:0000256" key="5">
    <source>
        <dbReference type="ARBA" id="ARBA00022630"/>
    </source>
</evidence>
<protein>
    <recommendedName>
        <fullName evidence="4 10">L-aspartate oxidase</fullName>
        <ecNumber evidence="4 10">1.4.3.16</ecNumber>
    </recommendedName>
</protein>
<dbReference type="EC" id="1.4.3.16" evidence="4 10"/>
<dbReference type="AlphaFoldDB" id="A0A926JW81"/>
<evidence type="ECO:0000313" key="14">
    <source>
        <dbReference type="EMBL" id="MBC9798306.1"/>
    </source>
</evidence>
<evidence type="ECO:0000256" key="12">
    <source>
        <dbReference type="RuleBase" id="RU362049"/>
    </source>
</evidence>
<evidence type="ECO:0000256" key="1">
    <source>
        <dbReference type="ARBA" id="ARBA00001974"/>
    </source>
</evidence>
<dbReference type="Proteomes" id="UP000653730">
    <property type="component" value="Unassembled WGS sequence"/>
</dbReference>
<sequence length="493" mass="54253">MKPVDILILGSGIAGLSFAIQLAERRPGVSIRVCSKADTLETNTRYAQGGIAAVTDFTADSFEQHIRDTFTAGRGHCNKNAVRAIIEAAPERIAELAQWGVPFDRNTKGKWDLGLEGGHSRPRILHCRDRTGFDIVQALLRRAGSYKNITFYPGLFAVDLLVRNNQCYGIRYMDTGNGEIKSSYAKITFLATGGSGQVFRITTNPKIATGDGVAMAARAGVEIGNMAFYQFHPTALAAGQSNPAFLISEAVRGFGAYIINAEGERFLFRYHPRGELATRDIVSHAIFSEYGKNKMNRVYLDCRHLDKTKFHRHFPGIADRCRKTGFDLFKTPVPVMPAAHYQCGGIAISLQGKTSVKNLYANGECACSGLHGANRLASNSLLEAVVIAHKAAVEISSIIDYIAFPVFPEIPGNPGRGTGRKIMPDEVKRIKRQLQELMYNYYTGKTAGSRTEKEVVKIRELVSRKGDLPKRAGSLSRELCELENMITIARLML</sequence>
<dbReference type="PANTHER" id="PTHR42716:SF2">
    <property type="entry name" value="L-ASPARTATE OXIDASE, CHLOROPLASTIC"/>
    <property type="match status" value="1"/>
</dbReference>
<dbReference type="GO" id="GO:0005737">
    <property type="term" value="C:cytoplasm"/>
    <property type="evidence" value="ECO:0007669"/>
    <property type="project" value="UniProtKB-SubCell"/>
</dbReference>
<evidence type="ECO:0000256" key="2">
    <source>
        <dbReference type="ARBA" id="ARBA00004950"/>
    </source>
</evidence>
<comment type="catalytic activity">
    <reaction evidence="9">
        <text>L-aspartate + O2 = iminosuccinate + H2O2</text>
        <dbReference type="Rhea" id="RHEA:25876"/>
        <dbReference type="ChEBI" id="CHEBI:15379"/>
        <dbReference type="ChEBI" id="CHEBI:16240"/>
        <dbReference type="ChEBI" id="CHEBI:29991"/>
        <dbReference type="ChEBI" id="CHEBI:77875"/>
        <dbReference type="EC" id="1.4.3.16"/>
    </reaction>
    <physiologicalReaction direction="left-to-right" evidence="9">
        <dbReference type="Rhea" id="RHEA:25877"/>
    </physiologicalReaction>
</comment>
<evidence type="ECO:0000256" key="9">
    <source>
        <dbReference type="ARBA" id="ARBA00048305"/>
    </source>
</evidence>
<dbReference type="GO" id="GO:0008734">
    <property type="term" value="F:L-aspartate oxidase activity"/>
    <property type="evidence" value="ECO:0007669"/>
    <property type="project" value="UniProtKB-UniRule"/>
</dbReference>
<evidence type="ECO:0000256" key="8">
    <source>
        <dbReference type="ARBA" id="ARBA00023002"/>
    </source>
</evidence>
<dbReference type="PANTHER" id="PTHR42716">
    <property type="entry name" value="L-ASPARTATE OXIDASE"/>
    <property type="match status" value="1"/>
</dbReference>
<evidence type="ECO:0000256" key="11">
    <source>
        <dbReference type="PIRSR" id="PIRSR000171-1"/>
    </source>
</evidence>
<reference evidence="14 15" key="1">
    <citation type="submission" date="2020-09" db="EMBL/GenBank/DDBJ databases">
        <title>Sinomicrobium weinanense sp. nov., a halophilic bacteria isolated from saline-alkali soil.</title>
        <authorList>
            <person name="Wu P."/>
            <person name="Ren H."/>
            <person name="Mei Y."/>
            <person name="Liang Y."/>
            <person name="Chen Z."/>
        </authorList>
    </citation>
    <scope>NUCLEOTIDE SEQUENCE [LARGE SCALE GENOMIC DNA]</scope>
    <source>
        <strain evidence="14 15">FJxs</strain>
    </source>
</reference>
<dbReference type="SUPFAM" id="SSF51905">
    <property type="entry name" value="FAD/NAD(P)-binding domain"/>
    <property type="match status" value="1"/>
</dbReference>
<dbReference type="InterPro" id="IPR036188">
    <property type="entry name" value="FAD/NAD-bd_sf"/>
</dbReference>
<comment type="pathway">
    <text evidence="2 12">Cofactor biosynthesis; NAD(+) biosynthesis; iminoaspartate from L-aspartate (oxidase route): step 1/1.</text>
</comment>
<dbReference type="InterPro" id="IPR003953">
    <property type="entry name" value="FAD-dep_OxRdtase_2_FAD-bd"/>
</dbReference>
<dbReference type="InterPro" id="IPR005288">
    <property type="entry name" value="NadB"/>
</dbReference>
<evidence type="ECO:0000259" key="13">
    <source>
        <dbReference type="Pfam" id="PF00890"/>
    </source>
</evidence>
<feature type="active site" description="Proton acceptor" evidence="11">
    <location>
        <position position="279"/>
    </location>
</feature>
<evidence type="ECO:0000256" key="3">
    <source>
        <dbReference type="ARBA" id="ARBA00008562"/>
    </source>
</evidence>
<comment type="subcellular location">
    <subcellularLocation>
        <location evidence="12">Cytoplasm</location>
    </subcellularLocation>
</comment>
<keyword evidence="6 12" id="KW-0662">Pyridine nucleotide biosynthesis</keyword>
<organism evidence="14 15">
    <name type="scientific">Sinomicrobium weinanense</name>
    <dbReference type="NCBI Taxonomy" id="2842200"/>
    <lineage>
        <taxon>Bacteria</taxon>
        <taxon>Pseudomonadati</taxon>
        <taxon>Bacteroidota</taxon>
        <taxon>Flavobacteriia</taxon>
        <taxon>Flavobacteriales</taxon>
        <taxon>Flavobacteriaceae</taxon>
        <taxon>Sinomicrobium</taxon>
    </lineage>
</organism>
<keyword evidence="8 12" id="KW-0560">Oxidoreductase</keyword>
<name>A0A926JW81_9FLAO</name>
<dbReference type="RefSeq" id="WP_187967430.1">
    <property type="nucleotide sequence ID" value="NZ_JACVDC010000103.1"/>
</dbReference>
<evidence type="ECO:0000256" key="7">
    <source>
        <dbReference type="ARBA" id="ARBA00022827"/>
    </source>
</evidence>
<dbReference type="PIRSF" id="PIRSF000171">
    <property type="entry name" value="SDHA_APRA_LASPO"/>
    <property type="match status" value="1"/>
</dbReference>
<comment type="function">
    <text evidence="12">Catalyzes the oxidation of L-aspartate to iminoaspartate.</text>
</comment>
<comment type="similarity">
    <text evidence="3 12">Belongs to the FAD-dependent oxidoreductase 2 family. NadB subfamily.</text>
</comment>
<comment type="cofactor">
    <cofactor evidence="1 12">
        <name>FAD</name>
        <dbReference type="ChEBI" id="CHEBI:57692"/>
    </cofactor>
</comment>
<feature type="domain" description="FAD-dependent oxidoreductase 2 FAD-binding" evidence="13">
    <location>
        <begin position="5"/>
        <end position="381"/>
    </location>
</feature>
<keyword evidence="5 12" id="KW-0285">Flavoprotein</keyword>
<dbReference type="InterPro" id="IPR027477">
    <property type="entry name" value="Succ_DH/fumarate_Rdtase_cat_sf"/>
</dbReference>
<dbReference type="Gene3D" id="3.50.50.60">
    <property type="entry name" value="FAD/NAD(P)-binding domain"/>
    <property type="match status" value="1"/>
</dbReference>
<evidence type="ECO:0000313" key="15">
    <source>
        <dbReference type="Proteomes" id="UP000653730"/>
    </source>
</evidence>
<accession>A0A926JW81</accession>
<gene>
    <name evidence="14" type="primary">nadB</name>
    <name evidence="14" type="ORF">IBL28_20225</name>
</gene>
<keyword evidence="15" id="KW-1185">Reference proteome</keyword>
<dbReference type="Gene3D" id="3.90.700.10">
    <property type="entry name" value="Succinate dehydrogenase/fumarate reductase flavoprotein, catalytic domain"/>
    <property type="match status" value="1"/>
</dbReference>
<evidence type="ECO:0000256" key="10">
    <source>
        <dbReference type="NCBIfam" id="TIGR00551"/>
    </source>
</evidence>
<evidence type="ECO:0000256" key="4">
    <source>
        <dbReference type="ARBA" id="ARBA00012173"/>
    </source>
</evidence>
<comment type="caution">
    <text evidence="14">The sequence shown here is derived from an EMBL/GenBank/DDBJ whole genome shotgun (WGS) entry which is preliminary data.</text>
</comment>
<dbReference type="EMBL" id="JACVDC010000103">
    <property type="protein sequence ID" value="MBC9798306.1"/>
    <property type="molecule type" value="Genomic_DNA"/>
</dbReference>
<dbReference type="SUPFAM" id="SSF56425">
    <property type="entry name" value="Succinate dehydrogenase/fumarate reductase flavoprotein, catalytic domain"/>
    <property type="match status" value="1"/>
</dbReference>
<dbReference type="Pfam" id="PF00890">
    <property type="entry name" value="FAD_binding_2"/>
    <property type="match status" value="1"/>
</dbReference>
<proteinExistence type="inferred from homology"/>
<evidence type="ECO:0000256" key="6">
    <source>
        <dbReference type="ARBA" id="ARBA00022642"/>
    </source>
</evidence>
<dbReference type="NCBIfam" id="TIGR00551">
    <property type="entry name" value="nadB"/>
    <property type="match status" value="1"/>
</dbReference>
<dbReference type="GO" id="GO:0009435">
    <property type="term" value="P:NAD+ biosynthetic process"/>
    <property type="evidence" value="ECO:0007669"/>
    <property type="project" value="InterPro"/>
</dbReference>